<feature type="transmembrane region" description="Helical" evidence="1">
    <location>
        <begin position="45"/>
        <end position="67"/>
    </location>
</feature>
<evidence type="ECO:0000313" key="3">
    <source>
        <dbReference type="Proteomes" id="UP000232149"/>
    </source>
</evidence>
<reference evidence="2 3" key="1">
    <citation type="submission" date="2017-07" db="EMBL/GenBank/DDBJ databases">
        <title>Leptospira spp. isolated from tropical soils.</title>
        <authorList>
            <person name="Thibeaux R."/>
            <person name="Iraola G."/>
            <person name="Ferres I."/>
            <person name="Bierque E."/>
            <person name="Girault D."/>
            <person name="Soupe-Gilbert M.-E."/>
            <person name="Picardeau M."/>
            <person name="Goarant C."/>
        </authorList>
    </citation>
    <scope>NUCLEOTIDE SEQUENCE [LARGE SCALE GENOMIC DNA]</scope>
    <source>
        <strain evidence="2 3">FH2-B-D1</strain>
    </source>
</reference>
<evidence type="ECO:0000313" key="2">
    <source>
        <dbReference type="EMBL" id="PJZ59687.1"/>
    </source>
</evidence>
<name>A0ABX4NS77_9LEPT</name>
<gene>
    <name evidence="2" type="ORF">CH376_22470</name>
</gene>
<feature type="transmembrane region" description="Helical" evidence="1">
    <location>
        <begin position="142"/>
        <end position="161"/>
    </location>
</feature>
<keyword evidence="3" id="KW-1185">Reference proteome</keyword>
<feature type="transmembrane region" description="Helical" evidence="1">
    <location>
        <begin position="6"/>
        <end position="24"/>
    </location>
</feature>
<organism evidence="2 3">
    <name type="scientific">Leptospira adleri</name>
    <dbReference type="NCBI Taxonomy" id="2023186"/>
    <lineage>
        <taxon>Bacteria</taxon>
        <taxon>Pseudomonadati</taxon>
        <taxon>Spirochaetota</taxon>
        <taxon>Spirochaetia</taxon>
        <taxon>Leptospirales</taxon>
        <taxon>Leptospiraceae</taxon>
        <taxon>Leptospira</taxon>
    </lineage>
</organism>
<protein>
    <submittedName>
        <fullName evidence="2">Uncharacterized protein</fullName>
    </submittedName>
</protein>
<dbReference type="Proteomes" id="UP000232149">
    <property type="component" value="Unassembled WGS sequence"/>
</dbReference>
<keyword evidence="1" id="KW-0472">Membrane</keyword>
<proteinExistence type="predicted"/>
<dbReference type="EMBL" id="NPDU01000105">
    <property type="protein sequence ID" value="PJZ59687.1"/>
    <property type="molecule type" value="Genomic_DNA"/>
</dbReference>
<keyword evidence="1" id="KW-0812">Transmembrane</keyword>
<keyword evidence="1" id="KW-1133">Transmembrane helix</keyword>
<accession>A0ABX4NS77</accession>
<sequence>MYQCDQIIYLLLSILSFVIVNKIGEKMVTTGYERISISLTIDTAPAFNIVYRILTPALLLIFYAAILSNTDYDYLNRKIAFVNYYYVSIRILVIIIYGRTQVVNWRRQLITFLGIILVTYFLDENYLHSSTKILPDPVNLINELWIIILIFIYNLLNKIGVSPEDSDKRKKNYILNKYNIFSKKWKDLVLKSKGEILYSMIFSIMIYENFNRPWIFRKTENLLKKLKFPILTTGIMQFNSTSNLSDEESIKLCIKFLRRRLIKVLKDGTQSSLRAYHFIQGPSYNAFLDDIIQQYNVRSDYYREIAFINEIIESKLNSEINQERNTFRLNKLIARYLILNENTEVPDDSGPFGDIDYESLKRTYFKRKYRL</sequence>
<feature type="transmembrane region" description="Helical" evidence="1">
    <location>
        <begin position="79"/>
        <end position="98"/>
    </location>
</feature>
<comment type="caution">
    <text evidence="2">The sequence shown here is derived from an EMBL/GenBank/DDBJ whole genome shotgun (WGS) entry which is preliminary data.</text>
</comment>
<evidence type="ECO:0000256" key="1">
    <source>
        <dbReference type="SAM" id="Phobius"/>
    </source>
</evidence>